<evidence type="ECO:0000313" key="2">
    <source>
        <dbReference type="EMBL" id="CTQ31297.1"/>
    </source>
</evidence>
<accession>A0A0M6XL36</accession>
<evidence type="ECO:0000256" key="1">
    <source>
        <dbReference type="SAM" id="MobiDB-lite"/>
    </source>
</evidence>
<sequence length="136" mass="14704">MFSKTRDRLLTTDMSRKVMAAILAHPQVKPLLSDGHFSVDGTLVRAWASMKSFQPKEGTAPPQDDDPGGPPSPPADETAPDTDQPQQTETQPMTDTPRQTRNPEVNFRGQKRSNATHASVTDPDARLCKKAPGAAG</sequence>
<evidence type="ECO:0008006" key="4">
    <source>
        <dbReference type="Google" id="ProtNLM"/>
    </source>
</evidence>
<evidence type="ECO:0000313" key="3">
    <source>
        <dbReference type="Proteomes" id="UP000048908"/>
    </source>
</evidence>
<name>A0A0M6XL36_9RHOB</name>
<proteinExistence type="predicted"/>
<feature type="region of interest" description="Disordered" evidence="1">
    <location>
        <begin position="50"/>
        <end position="136"/>
    </location>
</feature>
<feature type="compositionally biased region" description="Low complexity" evidence="1">
    <location>
        <begin position="75"/>
        <end position="97"/>
    </location>
</feature>
<dbReference type="STRING" id="282197.SAMN04488517_101366"/>
<reference evidence="2 3" key="1">
    <citation type="submission" date="2015-07" db="EMBL/GenBank/DDBJ databases">
        <authorList>
            <person name="Noorani M."/>
        </authorList>
    </citation>
    <scope>NUCLEOTIDE SEQUENCE [LARGE SCALE GENOMIC DNA]</scope>
    <source>
        <strain evidence="2 3">CECT 5088</strain>
    </source>
</reference>
<dbReference type="PANTHER" id="PTHR35604:SF2">
    <property type="entry name" value="TRANSPOSASE INSH FOR INSERTION SEQUENCE ELEMENT IS5A-RELATED"/>
    <property type="match status" value="1"/>
</dbReference>
<dbReference type="Proteomes" id="UP000048908">
    <property type="component" value="Unassembled WGS sequence"/>
</dbReference>
<dbReference type="AlphaFoldDB" id="A0A0M6XL36"/>
<dbReference type="EMBL" id="CXPG01000009">
    <property type="protein sequence ID" value="CTQ31297.1"/>
    <property type="molecule type" value="Genomic_DNA"/>
</dbReference>
<keyword evidence="3" id="KW-1185">Reference proteome</keyword>
<protein>
    <recommendedName>
        <fullName evidence="4">Transposase</fullName>
    </recommendedName>
</protein>
<gene>
    <name evidence="2" type="ORF">JAN5088_00051</name>
</gene>
<dbReference type="PANTHER" id="PTHR35604">
    <property type="entry name" value="TRANSPOSASE INSH FOR INSERTION SEQUENCE ELEMENT IS5A-RELATED"/>
    <property type="match status" value="1"/>
</dbReference>
<organism evidence="2 3">
    <name type="scientific">Jannaschia rubra</name>
    <dbReference type="NCBI Taxonomy" id="282197"/>
    <lineage>
        <taxon>Bacteria</taxon>
        <taxon>Pseudomonadati</taxon>
        <taxon>Pseudomonadota</taxon>
        <taxon>Alphaproteobacteria</taxon>
        <taxon>Rhodobacterales</taxon>
        <taxon>Roseobacteraceae</taxon>
        <taxon>Jannaschia</taxon>
    </lineage>
</organism>